<keyword evidence="5 7" id="KW-0472">Membrane</keyword>
<feature type="transmembrane region" description="Helical" evidence="7">
    <location>
        <begin position="89"/>
        <end position="105"/>
    </location>
</feature>
<dbReference type="Proteomes" id="UP000018852">
    <property type="component" value="Unassembled WGS sequence"/>
</dbReference>
<keyword evidence="3" id="KW-0133">Cell shape</keyword>
<evidence type="ECO:0000256" key="3">
    <source>
        <dbReference type="ARBA" id="ARBA00022960"/>
    </source>
</evidence>
<dbReference type="PANTHER" id="PTHR30474:SF3">
    <property type="entry name" value="PEPTIDOGLYCAN GLYCOSYLTRANSFERASE RODA"/>
    <property type="match status" value="1"/>
</dbReference>
<keyword evidence="8" id="KW-0131">Cell cycle</keyword>
<feature type="transmembrane region" description="Helical" evidence="7">
    <location>
        <begin position="191"/>
        <end position="209"/>
    </location>
</feature>
<feature type="transmembrane region" description="Helical" evidence="7">
    <location>
        <begin position="28"/>
        <end position="47"/>
    </location>
</feature>
<comment type="subcellular location">
    <subcellularLocation>
        <location evidence="1">Membrane</location>
        <topology evidence="1">Multi-pass membrane protein</topology>
    </subcellularLocation>
</comment>
<evidence type="ECO:0000256" key="2">
    <source>
        <dbReference type="ARBA" id="ARBA00022692"/>
    </source>
</evidence>
<proteinExistence type="predicted"/>
<organism evidence="8">
    <name type="scientific">Actinomyces urogenitalis DORA_12</name>
    <dbReference type="NCBI Taxonomy" id="1403939"/>
    <lineage>
        <taxon>Bacteria</taxon>
        <taxon>Bacillati</taxon>
        <taxon>Actinomycetota</taxon>
        <taxon>Actinomycetes</taxon>
        <taxon>Actinomycetales</taxon>
        <taxon>Actinomycetaceae</taxon>
        <taxon>Actinomyces</taxon>
    </lineage>
</organism>
<protein>
    <submittedName>
        <fullName evidence="8">Bacterial cell division membrane protein</fullName>
    </submittedName>
</protein>
<dbReference type="GO" id="GO:0005886">
    <property type="term" value="C:plasma membrane"/>
    <property type="evidence" value="ECO:0007669"/>
    <property type="project" value="TreeGrafter"/>
</dbReference>
<feature type="transmembrane region" description="Helical" evidence="7">
    <location>
        <begin position="353"/>
        <end position="375"/>
    </location>
</feature>
<dbReference type="EMBL" id="AZLV01000266">
    <property type="protein sequence ID" value="ETJ06552.1"/>
    <property type="molecule type" value="Genomic_DNA"/>
</dbReference>
<evidence type="ECO:0000256" key="4">
    <source>
        <dbReference type="ARBA" id="ARBA00022989"/>
    </source>
</evidence>
<dbReference type="GO" id="GO:0032153">
    <property type="term" value="C:cell division site"/>
    <property type="evidence" value="ECO:0007669"/>
    <property type="project" value="TreeGrafter"/>
</dbReference>
<dbReference type="PATRIC" id="fig|1403939.3.peg.362"/>
<feature type="transmembrane region" description="Helical" evidence="7">
    <location>
        <begin position="59"/>
        <end position="77"/>
    </location>
</feature>
<feature type="transmembrane region" description="Helical" evidence="7">
    <location>
        <begin position="274"/>
        <end position="293"/>
    </location>
</feature>
<feature type="transmembrane region" description="Helical" evidence="7">
    <location>
        <begin position="230"/>
        <end position="247"/>
    </location>
</feature>
<reference evidence="8" key="1">
    <citation type="submission" date="2013-12" db="EMBL/GenBank/DDBJ databases">
        <title>A Varibaculum cambriense genome reconstructed from a premature infant gut community with otherwise low bacterial novelty that shifts toward anaerobic metabolism during the third week of life.</title>
        <authorList>
            <person name="Brown C.T."/>
            <person name="Sharon I."/>
            <person name="Thomas B.C."/>
            <person name="Castelle C.J."/>
            <person name="Morowitz M.J."/>
            <person name="Banfield J.F."/>
        </authorList>
    </citation>
    <scope>NUCLEOTIDE SEQUENCE [LARGE SCALE GENOMIC DNA]</scope>
</reference>
<feature type="region of interest" description="Disordered" evidence="6">
    <location>
        <begin position="480"/>
        <end position="520"/>
    </location>
</feature>
<feature type="compositionally biased region" description="Polar residues" evidence="6">
    <location>
        <begin position="496"/>
        <end position="513"/>
    </location>
</feature>
<keyword evidence="4 7" id="KW-1133">Transmembrane helix</keyword>
<dbReference type="AlphaFoldDB" id="W1VKV0"/>
<accession>W1VKV0</accession>
<dbReference type="GO" id="GO:0008360">
    <property type="term" value="P:regulation of cell shape"/>
    <property type="evidence" value="ECO:0007669"/>
    <property type="project" value="UniProtKB-KW"/>
</dbReference>
<sequence>MSSSELAAGSPATTPAASFSPMTRSGRWAEAGLLVLSLALGLGGYALTALNRSGSSPAQLLPIAGVVVVITALVHLWVRRTAPWTDPTLLPIAVALNGIGLAMIQRLDLSYERLGEAHGFSVRQAMWTGLGVLLFCLVLLMRDYRLLRRWDRWAMAGGLVFLVLPFVPGLGTEIYGARIWIHVGPMSFQPAELTKVLLAIFFASFLVANRDNLALAGRRILGLNLPRARHLVPLLVVWGVSIAVLVLQRDLGSSLLLFGLFVVTLFVATDRPSWLIIGAALFAPAAWFAATHLTHVQQRFSAWLDAMDPEVYNAPGGSWQLVTGLFGMASGGLLGTGWGQGYPNLVTFANSDFIVASLGEELGLTGTLALLMLYLILVQRGLRTAMHLRDGFGKLLAVGLSFTIALQVFVVVGGVTRLIPLTGLTTPFLAYGGSSLIANWIILALLVRLSDAARRPVTSAPRIIDTAELPSSIRRAVLDAETATSAKETKAEPATGTSSASGPQASQDDQPTTIVKGARP</sequence>
<gene>
    <name evidence="8" type="ORF">Q605_AUC00266G0007</name>
</gene>
<feature type="transmembrane region" description="Helical" evidence="7">
    <location>
        <begin position="125"/>
        <end position="141"/>
    </location>
</feature>
<feature type="transmembrane region" description="Helical" evidence="7">
    <location>
        <begin position="428"/>
        <end position="447"/>
    </location>
</feature>
<keyword evidence="8" id="KW-0132">Cell division</keyword>
<evidence type="ECO:0000256" key="5">
    <source>
        <dbReference type="ARBA" id="ARBA00023136"/>
    </source>
</evidence>
<feature type="compositionally biased region" description="Low complexity" evidence="6">
    <location>
        <begin position="7"/>
        <end position="21"/>
    </location>
</feature>
<dbReference type="GO" id="GO:0051301">
    <property type="term" value="P:cell division"/>
    <property type="evidence" value="ECO:0007669"/>
    <property type="project" value="UniProtKB-KW"/>
</dbReference>
<feature type="transmembrane region" description="Helical" evidence="7">
    <location>
        <begin position="395"/>
        <end position="416"/>
    </location>
</feature>
<dbReference type="InterPro" id="IPR001182">
    <property type="entry name" value="FtsW/RodA"/>
</dbReference>
<dbReference type="PANTHER" id="PTHR30474">
    <property type="entry name" value="CELL CYCLE PROTEIN"/>
    <property type="match status" value="1"/>
</dbReference>
<dbReference type="GO" id="GO:0015648">
    <property type="term" value="F:lipid-linked peptidoglycan transporter activity"/>
    <property type="evidence" value="ECO:0007669"/>
    <property type="project" value="TreeGrafter"/>
</dbReference>
<evidence type="ECO:0000256" key="1">
    <source>
        <dbReference type="ARBA" id="ARBA00004141"/>
    </source>
</evidence>
<evidence type="ECO:0000313" key="8">
    <source>
        <dbReference type="EMBL" id="ETJ06552.1"/>
    </source>
</evidence>
<comment type="caution">
    <text evidence="8">The sequence shown here is derived from an EMBL/GenBank/DDBJ whole genome shotgun (WGS) entry which is preliminary data.</text>
</comment>
<keyword evidence="2 7" id="KW-0812">Transmembrane</keyword>
<evidence type="ECO:0000256" key="7">
    <source>
        <dbReference type="SAM" id="Phobius"/>
    </source>
</evidence>
<feature type="transmembrane region" description="Helical" evidence="7">
    <location>
        <begin position="253"/>
        <end position="269"/>
    </location>
</feature>
<dbReference type="Pfam" id="PF01098">
    <property type="entry name" value="FTSW_RODA_SPOVE"/>
    <property type="match status" value="1"/>
</dbReference>
<evidence type="ECO:0000256" key="6">
    <source>
        <dbReference type="SAM" id="MobiDB-lite"/>
    </source>
</evidence>
<feature type="transmembrane region" description="Helical" evidence="7">
    <location>
        <begin position="153"/>
        <end position="171"/>
    </location>
</feature>
<feature type="region of interest" description="Disordered" evidence="6">
    <location>
        <begin position="1"/>
        <end position="21"/>
    </location>
</feature>
<name>W1VKV0_9ACTO</name>